<feature type="active site" description="Proton donor" evidence="2">
    <location>
        <position position="545"/>
    </location>
</feature>
<dbReference type="InterPro" id="IPR000172">
    <property type="entry name" value="GMC_OxRdtase_N"/>
</dbReference>
<dbReference type="SUPFAM" id="SSF54373">
    <property type="entry name" value="FAD-linked reductases, C-terminal domain"/>
    <property type="match status" value="1"/>
</dbReference>
<dbReference type="GO" id="GO:0050660">
    <property type="term" value="F:flavin adenine dinucleotide binding"/>
    <property type="evidence" value="ECO:0007669"/>
    <property type="project" value="InterPro"/>
</dbReference>
<comment type="similarity">
    <text evidence="1 4">Belongs to the GMC oxidoreductase family.</text>
</comment>
<dbReference type="GeneID" id="43644433"/>
<name>A0A5N6SQC3_ASPPS</name>
<keyword evidence="5" id="KW-0732">Signal</keyword>
<feature type="signal peptide" evidence="5">
    <location>
        <begin position="1"/>
        <end position="18"/>
    </location>
</feature>
<dbReference type="GO" id="GO:0016614">
    <property type="term" value="F:oxidoreductase activity, acting on CH-OH group of donors"/>
    <property type="evidence" value="ECO:0007669"/>
    <property type="project" value="InterPro"/>
</dbReference>
<gene>
    <name evidence="8" type="ORF">BDV38DRAFT_284281</name>
</gene>
<feature type="domain" description="Glucose-methanol-choline oxidoreductase N-terminal" evidence="7">
    <location>
        <begin position="280"/>
        <end position="294"/>
    </location>
</feature>
<dbReference type="SUPFAM" id="SSF51905">
    <property type="entry name" value="FAD/NAD(P)-binding domain"/>
    <property type="match status" value="1"/>
</dbReference>
<dbReference type="Pfam" id="PF00732">
    <property type="entry name" value="GMC_oxred_N"/>
    <property type="match status" value="1"/>
</dbReference>
<dbReference type="Proteomes" id="UP000325672">
    <property type="component" value="Unassembled WGS sequence"/>
</dbReference>
<dbReference type="Gene3D" id="3.30.560.10">
    <property type="entry name" value="Glucose Oxidase, domain 3"/>
    <property type="match status" value="1"/>
</dbReference>
<dbReference type="InterPro" id="IPR036188">
    <property type="entry name" value="FAD/NAD-bd_sf"/>
</dbReference>
<dbReference type="PROSITE" id="PS00624">
    <property type="entry name" value="GMC_OXRED_2"/>
    <property type="match status" value="1"/>
</dbReference>
<evidence type="ECO:0000313" key="9">
    <source>
        <dbReference type="Proteomes" id="UP000325672"/>
    </source>
</evidence>
<dbReference type="Gene3D" id="3.50.50.60">
    <property type="entry name" value="FAD/NAD(P)-binding domain"/>
    <property type="match status" value="1"/>
</dbReference>
<evidence type="ECO:0000256" key="2">
    <source>
        <dbReference type="PIRSR" id="PIRSR000137-1"/>
    </source>
</evidence>
<sequence length="609" mass="65987">MWSLSLFLTAIAVATCQAAQVEYDFVIVGGGTAGLALASRLSRGLPESSILVLEAGPDAENETSINIPGMAGSAIGSSYDWNFTTAVQAHVGNRTMSQPRGKVLGGSSALNFMAWDRASQVEYDIWGKLGNDGWNSSEMMRSMLEAENYTLSDKYGDQGVGFGGPIQTMICDLVPEYQDIFTEALESLNVSENRNSLGGNPLGFGFQPTNVRYSDRKRSYSAHHPGYPSLAGPNLQIRAETRVRKIDLTSIDGGDLVATGVTLEDNTTVFATKEVILAAGTMQSPGLLELSGIGQKDVLHAANIQQLVDLPGVGENLQDHLTIVASYRLRSNYTSSDMLNTNATFAKQQLEAYNTGQKSLYDCSGGTYAFLNWTGVADEPSRMESLARKAADESLSLSPFERIKADTLLHQILHEEENVPQVEILLADGYAGPKGYPPETSPLYGSNFFSLIAVMLHPFSTGSIHVKSASISTAPEIQPNYLSHEYDIQALVSAAKYLRKLASTAPLRQAWTEEYDPGLSVVVDGSDSDTQWREYAINSTRTIFHPVGTCAMLPQELHGVVNANLTVYGTENLRVVDASVMPVLISGHIQTAVYGIAEKAAEMIIKRWQ</sequence>
<dbReference type="GO" id="GO:0044550">
    <property type="term" value="P:secondary metabolite biosynthetic process"/>
    <property type="evidence" value="ECO:0007669"/>
    <property type="project" value="TreeGrafter"/>
</dbReference>
<evidence type="ECO:0000313" key="8">
    <source>
        <dbReference type="EMBL" id="KAE8136039.1"/>
    </source>
</evidence>
<dbReference type="AlphaFoldDB" id="A0A5N6SQC3"/>
<feature type="active site" description="Proton acceptor" evidence="2">
    <location>
        <position position="588"/>
    </location>
</feature>
<dbReference type="OrthoDB" id="269227at2759"/>
<proteinExistence type="inferred from homology"/>
<keyword evidence="4" id="KW-0285">Flavoprotein</keyword>
<dbReference type="PROSITE" id="PS00623">
    <property type="entry name" value="GMC_OXRED_1"/>
    <property type="match status" value="1"/>
</dbReference>
<dbReference type="PIRSF" id="PIRSF000137">
    <property type="entry name" value="Alcohol_oxidase"/>
    <property type="match status" value="1"/>
</dbReference>
<evidence type="ECO:0000256" key="3">
    <source>
        <dbReference type="PIRSR" id="PIRSR000137-2"/>
    </source>
</evidence>
<protein>
    <recommendedName>
        <fullName evidence="6 7">Glucose-methanol-choline oxidoreductase N-terminal domain-containing protein</fullName>
    </recommendedName>
</protein>
<keyword evidence="3 4" id="KW-0274">FAD</keyword>
<evidence type="ECO:0000256" key="1">
    <source>
        <dbReference type="ARBA" id="ARBA00010790"/>
    </source>
</evidence>
<feature type="binding site" evidence="3">
    <location>
        <position position="243"/>
    </location>
    <ligand>
        <name>FAD</name>
        <dbReference type="ChEBI" id="CHEBI:57692"/>
    </ligand>
</feature>
<evidence type="ECO:0000259" key="6">
    <source>
        <dbReference type="PROSITE" id="PS00623"/>
    </source>
</evidence>
<dbReference type="PANTHER" id="PTHR11552:SF115">
    <property type="entry name" value="DEHYDROGENASE XPTC-RELATED"/>
    <property type="match status" value="1"/>
</dbReference>
<accession>A0A5N6SQC3</accession>
<reference evidence="8 9" key="1">
    <citation type="submission" date="2019-04" db="EMBL/GenBank/DDBJ databases">
        <title>Friends and foes A comparative genomics study of 23 Aspergillus species from section Flavi.</title>
        <authorList>
            <consortium name="DOE Joint Genome Institute"/>
            <person name="Kjaerbolling I."/>
            <person name="Vesth T."/>
            <person name="Frisvad J.C."/>
            <person name="Nybo J.L."/>
            <person name="Theobald S."/>
            <person name="Kildgaard S."/>
            <person name="Isbrandt T."/>
            <person name="Kuo A."/>
            <person name="Sato A."/>
            <person name="Lyhne E.K."/>
            <person name="Kogle M.E."/>
            <person name="Wiebenga A."/>
            <person name="Kun R.S."/>
            <person name="Lubbers R.J."/>
            <person name="Makela M.R."/>
            <person name="Barry K."/>
            <person name="Chovatia M."/>
            <person name="Clum A."/>
            <person name="Daum C."/>
            <person name="Haridas S."/>
            <person name="He G."/>
            <person name="LaButti K."/>
            <person name="Lipzen A."/>
            <person name="Mondo S."/>
            <person name="Riley R."/>
            <person name="Salamov A."/>
            <person name="Simmons B.A."/>
            <person name="Magnuson J.K."/>
            <person name="Henrissat B."/>
            <person name="Mortensen U.H."/>
            <person name="Larsen T.O."/>
            <person name="Devries R.P."/>
            <person name="Grigoriev I.V."/>
            <person name="Machida M."/>
            <person name="Baker S.E."/>
            <person name="Andersen M.R."/>
        </authorList>
    </citation>
    <scope>NUCLEOTIDE SEQUENCE [LARGE SCALE GENOMIC DNA]</scope>
    <source>
        <strain evidence="8 9">CBS 117625</strain>
    </source>
</reference>
<organism evidence="8 9">
    <name type="scientific">Aspergillus pseudotamarii</name>
    <dbReference type="NCBI Taxonomy" id="132259"/>
    <lineage>
        <taxon>Eukaryota</taxon>
        <taxon>Fungi</taxon>
        <taxon>Dikarya</taxon>
        <taxon>Ascomycota</taxon>
        <taxon>Pezizomycotina</taxon>
        <taxon>Eurotiomycetes</taxon>
        <taxon>Eurotiomycetidae</taxon>
        <taxon>Eurotiales</taxon>
        <taxon>Aspergillaceae</taxon>
        <taxon>Aspergillus</taxon>
        <taxon>Aspergillus subgen. Circumdati</taxon>
    </lineage>
</organism>
<keyword evidence="9" id="KW-1185">Reference proteome</keyword>
<feature type="binding site" evidence="3">
    <location>
        <position position="103"/>
    </location>
    <ligand>
        <name>FAD</name>
        <dbReference type="ChEBI" id="CHEBI:57692"/>
    </ligand>
</feature>
<feature type="chain" id="PRO_5024998248" description="Glucose-methanol-choline oxidoreductase N-terminal domain-containing protein" evidence="5">
    <location>
        <begin position="19"/>
        <end position="609"/>
    </location>
</feature>
<dbReference type="InterPro" id="IPR012132">
    <property type="entry name" value="GMC_OxRdtase"/>
</dbReference>
<evidence type="ECO:0000256" key="5">
    <source>
        <dbReference type="SAM" id="SignalP"/>
    </source>
</evidence>
<dbReference type="EMBL" id="ML743587">
    <property type="protein sequence ID" value="KAE8136039.1"/>
    <property type="molecule type" value="Genomic_DNA"/>
</dbReference>
<dbReference type="Pfam" id="PF05199">
    <property type="entry name" value="GMC_oxred_C"/>
    <property type="match status" value="1"/>
</dbReference>
<evidence type="ECO:0000256" key="4">
    <source>
        <dbReference type="RuleBase" id="RU003968"/>
    </source>
</evidence>
<comment type="cofactor">
    <cofactor evidence="3">
        <name>FAD</name>
        <dbReference type="ChEBI" id="CHEBI:57692"/>
    </cofactor>
</comment>
<feature type="domain" description="Glucose-methanol-choline oxidoreductase N-terminal" evidence="6">
    <location>
        <begin position="101"/>
        <end position="124"/>
    </location>
</feature>
<dbReference type="RefSeq" id="XP_031912102.1">
    <property type="nucleotide sequence ID" value="XM_032060223.1"/>
</dbReference>
<dbReference type="InterPro" id="IPR007867">
    <property type="entry name" value="GMC_OxRtase_C"/>
</dbReference>
<dbReference type="PANTHER" id="PTHR11552">
    <property type="entry name" value="GLUCOSE-METHANOL-CHOLINE GMC OXIDOREDUCTASE"/>
    <property type="match status" value="1"/>
</dbReference>
<evidence type="ECO:0000259" key="7">
    <source>
        <dbReference type="PROSITE" id="PS00624"/>
    </source>
</evidence>